<reference evidence="4" key="3">
    <citation type="submission" date="2020-12" db="UniProtKB">
        <authorList>
            <consortium name="EnsemblPlants"/>
        </authorList>
    </citation>
    <scope>IDENTIFICATION</scope>
</reference>
<dbReference type="PaxDb" id="3218-PP1S6_422V6.2"/>
<evidence type="ECO:0000313" key="5">
    <source>
        <dbReference type="Proteomes" id="UP000006727"/>
    </source>
</evidence>
<dbReference type="AlphaFoldDB" id="A0A2K1ICX6"/>
<reference evidence="3 5" key="2">
    <citation type="journal article" date="2018" name="Plant J.">
        <title>The Physcomitrella patens chromosome-scale assembly reveals moss genome structure and evolution.</title>
        <authorList>
            <person name="Lang D."/>
            <person name="Ullrich K.K."/>
            <person name="Murat F."/>
            <person name="Fuchs J."/>
            <person name="Jenkins J."/>
            <person name="Haas F.B."/>
            <person name="Piednoel M."/>
            <person name="Gundlach H."/>
            <person name="Van Bel M."/>
            <person name="Meyberg R."/>
            <person name="Vives C."/>
            <person name="Morata J."/>
            <person name="Symeonidi A."/>
            <person name="Hiss M."/>
            <person name="Muchero W."/>
            <person name="Kamisugi Y."/>
            <person name="Saleh O."/>
            <person name="Blanc G."/>
            <person name="Decker E.L."/>
            <person name="van Gessel N."/>
            <person name="Grimwood J."/>
            <person name="Hayes R.D."/>
            <person name="Graham S.W."/>
            <person name="Gunter L.E."/>
            <person name="McDaniel S.F."/>
            <person name="Hoernstein S.N.W."/>
            <person name="Larsson A."/>
            <person name="Li F.W."/>
            <person name="Perroud P.F."/>
            <person name="Phillips J."/>
            <person name="Ranjan P."/>
            <person name="Rokshar D.S."/>
            <person name="Rothfels C.J."/>
            <person name="Schneider L."/>
            <person name="Shu S."/>
            <person name="Stevenson D.W."/>
            <person name="Thummler F."/>
            <person name="Tillich M."/>
            <person name="Villarreal Aguilar J.C."/>
            <person name="Widiez T."/>
            <person name="Wong G.K."/>
            <person name="Wymore A."/>
            <person name="Zhang Y."/>
            <person name="Zimmer A.D."/>
            <person name="Quatrano R.S."/>
            <person name="Mayer K.F.X."/>
            <person name="Goodstein D."/>
            <person name="Casacuberta J.M."/>
            <person name="Vandepoele K."/>
            <person name="Reski R."/>
            <person name="Cuming A.C."/>
            <person name="Tuskan G.A."/>
            <person name="Maumus F."/>
            <person name="Salse J."/>
            <person name="Schmutz J."/>
            <person name="Rensing S.A."/>
        </authorList>
    </citation>
    <scope>NUCLEOTIDE SEQUENCE [LARGE SCALE GENOMIC DNA]</scope>
    <source>
        <strain evidence="4 5">cv. Gransden 2004</strain>
    </source>
</reference>
<dbReference type="GeneID" id="112278117"/>
<evidence type="ECO:0000313" key="3">
    <source>
        <dbReference type="EMBL" id="PNR27132.1"/>
    </source>
</evidence>
<dbReference type="EnsemblPlants" id="Pp3c26_13660V3.3">
    <property type="protein sequence ID" value="Pp3c26_13660V3.3"/>
    <property type="gene ID" value="Pp3c26_13660"/>
</dbReference>
<accession>A0A2K1ICX6</accession>
<dbReference type="InterPro" id="IPR023631">
    <property type="entry name" value="Amidase_dom"/>
</dbReference>
<keyword evidence="5" id="KW-1185">Reference proteome</keyword>
<evidence type="ECO:0000256" key="1">
    <source>
        <dbReference type="ARBA" id="ARBA00009199"/>
    </source>
</evidence>
<dbReference type="Gramene" id="Pp3c26_13660V3.1">
    <property type="protein sequence ID" value="Pp3c26_13660V3.1"/>
    <property type="gene ID" value="Pp3c26_13660"/>
</dbReference>
<organism evidence="3">
    <name type="scientific">Physcomitrium patens</name>
    <name type="common">Spreading-leaved earth moss</name>
    <name type="synonym">Physcomitrella patens</name>
    <dbReference type="NCBI Taxonomy" id="3218"/>
    <lineage>
        <taxon>Eukaryota</taxon>
        <taxon>Viridiplantae</taxon>
        <taxon>Streptophyta</taxon>
        <taxon>Embryophyta</taxon>
        <taxon>Bryophyta</taxon>
        <taxon>Bryophytina</taxon>
        <taxon>Bryopsida</taxon>
        <taxon>Funariidae</taxon>
        <taxon>Funariales</taxon>
        <taxon>Funariaceae</taxon>
        <taxon>Physcomitrium</taxon>
    </lineage>
</organism>
<dbReference type="EnsemblPlants" id="Pp3c26_13660V3.1">
    <property type="protein sequence ID" value="Pp3c26_13660V3.1"/>
    <property type="gene ID" value="Pp3c26_13660"/>
</dbReference>
<dbReference type="STRING" id="3218.A0A2K1ICX6"/>
<protein>
    <recommendedName>
        <fullName evidence="2">Amidase domain-containing protein</fullName>
    </recommendedName>
</protein>
<dbReference type="EMBL" id="ABEU02000026">
    <property type="protein sequence ID" value="PNR27132.1"/>
    <property type="molecule type" value="Genomic_DNA"/>
</dbReference>
<feature type="domain" description="Amidase" evidence="2">
    <location>
        <begin position="164"/>
        <end position="598"/>
    </location>
</feature>
<dbReference type="PROSITE" id="PS00571">
    <property type="entry name" value="AMIDASES"/>
    <property type="match status" value="1"/>
</dbReference>
<gene>
    <name evidence="4" type="primary">LOC112278117</name>
    <name evidence="3" type="ORF">PHYPA_030613</name>
</gene>
<dbReference type="GO" id="GO:0016811">
    <property type="term" value="F:hydrolase activity, acting on carbon-nitrogen (but not peptide) bonds, in linear amides"/>
    <property type="evidence" value="ECO:0007669"/>
    <property type="project" value="UniProtKB-ARBA"/>
</dbReference>
<dbReference type="InterPro" id="IPR036928">
    <property type="entry name" value="AS_sf"/>
</dbReference>
<dbReference type="OMA" id="PYSTAFM"/>
<sequence>MVETLEGVKLAARAPRMEMMSTDEDSKAEYLYVDVKAPVLAGFPLKCFAWLLETGLAGSFLLPKLKKDNLITKTFLELRYEEPPMYIPQYAHDDSDHIQEQMVRRLEPHTMPAVSVECGVNCLPPYVARNINKPVGGVKGFGHRTIRDYAHAYSSGRITPTQVAEQFISAIEDSRKAGMNLFIAMDSGDVLSQAAAATERYKQGKPLSVLDGVPIAVKDEIDCLPYRTTGGTTWLGKVREVKEDAEAVKRLRSCGAVMVGKTNMHELGMGTTGINPHYGATRNPHNILRVSGGSSGGSSAAVAAGICPAALGVDGGGSVRMPAGLCGVVGFKPTFGRTSNAGVLPLNWTVGMLGTLTGSVEDALIMYAAMHGPRPDDDIVSFPPPANLPLLKDPDEASTNTAKVMGDLKFAKFSKWFDDCDEPVRNACHRALQLVQTTFNTKVVEVTIPEIEEMRLAHFVTIGSECCTSLGVDYRESGLKASGADVRVTSSIYGSFNNREFIGAQRMRFRQMHYHNEIFKKANIIISPTTGATAPLIRRAAEKCGELDYVVGAKLMRYQIAGNFLGLPALSVPVGHDADGLPIGMQLIGRPWSEATLLQVAAVIERLCSPFQRRPEVLYDLLSTPNK</sequence>
<reference evidence="3 5" key="1">
    <citation type="journal article" date="2008" name="Science">
        <title>The Physcomitrella genome reveals evolutionary insights into the conquest of land by plants.</title>
        <authorList>
            <person name="Rensing S."/>
            <person name="Lang D."/>
            <person name="Zimmer A."/>
            <person name="Terry A."/>
            <person name="Salamov A."/>
            <person name="Shapiro H."/>
            <person name="Nishiyama T."/>
            <person name="Perroud P.-F."/>
            <person name="Lindquist E."/>
            <person name="Kamisugi Y."/>
            <person name="Tanahashi T."/>
            <person name="Sakakibara K."/>
            <person name="Fujita T."/>
            <person name="Oishi K."/>
            <person name="Shin-I T."/>
            <person name="Kuroki Y."/>
            <person name="Toyoda A."/>
            <person name="Suzuki Y."/>
            <person name="Hashimoto A."/>
            <person name="Yamaguchi K."/>
            <person name="Sugano A."/>
            <person name="Kohara Y."/>
            <person name="Fujiyama A."/>
            <person name="Anterola A."/>
            <person name="Aoki S."/>
            <person name="Ashton N."/>
            <person name="Barbazuk W.B."/>
            <person name="Barker E."/>
            <person name="Bennetzen J."/>
            <person name="Bezanilla M."/>
            <person name="Blankenship R."/>
            <person name="Cho S.H."/>
            <person name="Dutcher S."/>
            <person name="Estelle M."/>
            <person name="Fawcett J.A."/>
            <person name="Gundlach H."/>
            <person name="Hanada K."/>
            <person name="Heyl A."/>
            <person name="Hicks K.A."/>
            <person name="Hugh J."/>
            <person name="Lohr M."/>
            <person name="Mayer K."/>
            <person name="Melkozernov A."/>
            <person name="Murata T."/>
            <person name="Nelson D."/>
            <person name="Pils B."/>
            <person name="Prigge M."/>
            <person name="Reiss B."/>
            <person name="Renner T."/>
            <person name="Rombauts S."/>
            <person name="Rushton P."/>
            <person name="Sanderfoot A."/>
            <person name="Schween G."/>
            <person name="Shiu S.-H."/>
            <person name="Stueber K."/>
            <person name="Theodoulou F.L."/>
            <person name="Tu H."/>
            <person name="Van de Peer Y."/>
            <person name="Verrier P.J."/>
            <person name="Waters E."/>
            <person name="Wood A."/>
            <person name="Yang L."/>
            <person name="Cove D."/>
            <person name="Cuming A."/>
            <person name="Hasebe M."/>
            <person name="Lucas S."/>
            <person name="Mishler D.B."/>
            <person name="Reski R."/>
            <person name="Grigoriev I."/>
            <person name="Quatrano R.S."/>
            <person name="Boore J.L."/>
        </authorList>
    </citation>
    <scope>NUCLEOTIDE SEQUENCE [LARGE SCALE GENOMIC DNA]</scope>
    <source>
        <strain evidence="4 5">cv. Gransden 2004</strain>
    </source>
</reference>
<dbReference type="SUPFAM" id="SSF75304">
    <property type="entry name" value="Amidase signature (AS) enzymes"/>
    <property type="match status" value="1"/>
</dbReference>
<dbReference type="PANTHER" id="PTHR11895">
    <property type="entry name" value="TRANSAMIDASE"/>
    <property type="match status" value="1"/>
</dbReference>
<evidence type="ECO:0000313" key="4">
    <source>
        <dbReference type="EnsemblPlants" id="Pp3c26_13660V3.1"/>
    </source>
</evidence>
<evidence type="ECO:0000259" key="2">
    <source>
        <dbReference type="Pfam" id="PF01425"/>
    </source>
</evidence>
<comment type="similarity">
    <text evidence="1">Belongs to the amidase family.</text>
</comment>
<dbReference type="InterPro" id="IPR020556">
    <property type="entry name" value="Amidase_CS"/>
</dbReference>
<name>A0A2K1ICX6_PHYPA</name>
<dbReference type="InterPro" id="IPR000120">
    <property type="entry name" value="Amidase"/>
</dbReference>
<dbReference type="PANTHER" id="PTHR11895:SF67">
    <property type="entry name" value="AMIDASE DOMAIN-CONTAINING PROTEIN"/>
    <property type="match status" value="1"/>
</dbReference>
<dbReference type="Gramene" id="Pp3c26_13660V3.3">
    <property type="protein sequence ID" value="Pp3c26_13660V3.3"/>
    <property type="gene ID" value="Pp3c26_13660"/>
</dbReference>
<proteinExistence type="inferred from homology"/>
<dbReference type="Pfam" id="PF01425">
    <property type="entry name" value="Amidase"/>
    <property type="match status" value="1"/>
</dbReference>
<dbReference type="Gene3D" id="3.90.1300.10">
    <property type="entry name" value="Amidase signature (AS) domain"/>
    <property type="match status" value="1"/>
</dbReference>
<dbReference type="RefSeq" id="XP_024366997.1">
    <property type="nucleotide sequence ID" value="XM_024511229.2"/>
</dbReference>
<dbReference type="Proteomes" id="UP000006727">
    <property type="component" value="Chromosome 26"/>
</dbReference>